<protein>
    <recommendedName>
        <fullName evidence="4">O-antigen ligase-like membrane protein</fullName>
    </recommendedName>
</protein>
<dbReference type="Proteomes" id="UP000237381">
    <property type="component" value="Unassembled WGS sequence"/>
</dbReference>
<feature type="transmembrane region" description="Helical" evidence="1">
    <location>
        <begin position="298"/>
        <end position="317"/>
    </location>
</feature>
<accession>A0A2S4MME3</accession>
<feature type="transmembrane region" description="Helical" evidence="1">
    <location>
        <begin position="412"/>
        <end position="429"/>
    </location>
</feature>
<proteinExistence type="predicted"/>
<feature type="transmembrane region" description="Helical" evidence="1">
    <location>
        <begin position="254"/>
        <end position="278"/>
    </location>
</feature>
<keyword evidence="1" id="KW-0472">Membrane</keyword>
<feature type="transmembrane region" description="Helical" evidence="1">
    <location>
        <begin position="373"/>
        <end position="392"/>
    </location>
</feature>
<dbReference type="RefSeq" id="WP_103701907.1">
    <property type="nucleotide sequence ID" value="NZ_PQGA01000001.1"/>
</dbReference>
<keyword evidence="3" id="KW-1185">Reference proteome</keyword>
<keyword evidence="1" id="KW-0812">Transmembrane</keyword>
<dbReference type="EMBL" id="PQGA01000001">
    <property type="protein sequence ID" value="POR55944.1"/>
    <property type="molecule type" value="Genomic_DNA"/>
</dbReference>
<evidence type="ECO:0000313" key="3">
    <source>
        <dbReference type="Proteomes" id="UP000237381"/>
    </source>
</evidence>
<organism evidence="2 3">
    <name type="scientific">Paraburkholderia eburnea</name>
    <dbReference type="NCBI Taxonomy" id="1189126"/>
    <lineage>
        <taxon>Bacteria</taxon>
        <taxon>Pseudomonadati</taxon>
        <taxon>Pseudomonadota</taxon>
        <taxon>Betaproteobacteria</taxon>
        <taxon>Burkholderiales</taxon>
        <taxon>Burkholderiaceae</taxon>
        <taxon>Paraburkholderia</taxon>
    </lineage>
</organism>
<name>A0A2S4MME3_9BURK</name>
<feature type="transmembrane region" description="Helical" evidence="1">
    <location>
        <begin position="224"/>
        <end position="242"/>
    </location>
</feature>
<gene>
    <name evidence="2" type="ORF">B0G62_101340</name>
</gene>
<evidence type="ECO:0000313" key="2">
    <source>
        <dbReference type="EMBL" id="POR55944.1"/>
    </source>
</evidence>
<reference evidence="2 3" key="1">
    <citation type="submission" date="2018-01" db="EMBL/GenBank/DDBJ databases">
        <title>Genomic Encyclopedia of Type Strains, Phase III (KMG-III): the genomes of soil and plant-associated and newly described type strains.</title>
        <authorList>
            <person name="Whitman W."/>
        </authorList>
    </citation>
    <scope>NUCLEOTIDE SEQUENCE [LARGE SCALE GENOMIC DNA]</scope>
    <source>
        <strain evidence="2 3">JCM 18070</strain>
    </source>
</reference>
<dbReference type="AlphaFoldDB" id="A0A2S4MME3"/>
<comment type="caution">
    <text evidence="2">The sequence shown here is derived from an EMBL/GenBank/DDBJ whole genome shotgun (WGS) entry which is preliminary data.</text>
</comment>
<evidence type="ECO:0008006" key="4">
    <source>
        <dbReference type="Google" id="ProtNLM"/>
    </source>
</evidence>
<feature type="transmembrane region" description="Helical" evidence="1">
    <location>
        <begin position="82"/>
        <end position="104"/>
    </location>
</feature>
<sequence>MGLTGFGVIVFVCGLLALNASYRWSVYGLASLAMFACASALVLPGNISILPANLFLAFFAIRAFNLGGGAQFGRVVEFGKPGFWLLCTVLWAVFGAIVLPRALAGSTLVFTIDRNAVDPNQAGMLQPLGPVSGNLTQSVYCVGDLIAYCCMGVFMNCRGAYRVLANGILLVAGLNVAAGVIDIASHAAGVDVLSVVKTAQFADLSGWTLGGLVRISGTFSETAAFAYFTIEMFAFCLVLWLFGYRPKTSGTLAAGSALLLLLSTSGSAYVGLGGYLAVLVLSRPGQITRIAEARKLRVLILMVSLGVLAALYIGLFMPSVVKALSDFVEITVLSKADSASGVERAGLNAQAMTNFFETYGIGVGIGSQRVSSFAVVVLGGLGVVGTVCYALFIGKTAFAPIQRHYPLEERAIAYAARHGVFAALIVASVSGSTFYLGPCFYMLAAAAGGLSVPLRRRAVAPPPRVLAVRDVPPEVVTRDAQATRLPLRAASARHRSLVSGRGA</sequence>
<evidence type="ECO:0000256" key="1">
    <source>
        <dbReference type="SAM" id="Phobius"/>
    </source>
</evidence>
<dbReference type="OrthoDB" id="8835992at2"/>
<keyword evidence="1" id="KW-1133">Transmembrane helix</keyword>